<protein>
    <submittedName>
        <fullName evidence="2">DUF3854 domain-containing protein</fullName>
    </submittedName>
</protein>
<dbReference type="AlphaFoldDB" id="A0A517D8P2"/>
<name>A0A517D8P2_LIMRT</name>
<gene>
    <name evidence="2" type="ORF">FOD75_11490</name>
</gene>
<dbReference type="EMBL" id="CP041677">
    <property type="protein sequence ID" value="QDR73706.1"/>
    <property type="molecule type" value="Genomic_DNA"/>
</dbReference>
<evidence type="ECO:0000259" key="1">
    <source>
        <dbReference type="Pfam" id="PF12965"/>
    </source>
</evidence>
<feature type="domain" description="DUF3854" evidence="1">
    <location>
        <begin position="439"/>
        <end position="492"/>
    </location>
</feature>
<sequence length="525" mass="58890">MGLKELNERFPGGLHKSSFRDTDYPDKQVYWYTFAGAQCPVCGHRDWCCVNITGTKVICMRESKEGAPAVAGGHLFELDGKSKIKFDPTQVEDDDTVKYTDTETMDILNRLVLLANPLTKNHREALKKRGLTDQEIDLHGSRGFGSYYETPSEAKAAGAKAFEQAKIVADQNDEKRATVISRWAQVLSNVGLPTNAWEGVPGFYLETINQKADAHLQNKETKQTFTLKAGQYEFPKFTGSVDGMLVPYYDTNNEVIGFQTRVDHVMVTAKDIQYTGLGTAQVFFKAGTKHYEVNIKDKANPYGKVVAQGDVKDESQVHLKLSDDLNQEITFTPHFGGKYFWASSAKKHHGAKGKTPIQVAYQPAIAQLKPNDPKLQSYRQRAHKTVWLTEGGLKALVAAAKLNHDYQLDDPEFGHDFLAVAGVSSFRKFYPVLEELNVENVIVAFDMDFQKNQQVKNNLKELMNGLHQRGYHVQLALWQHVKGIDDALVNHEEIKLRDLFDAKEGQALAKGELKPSDLPTLKPKN</sequence>
<geneLocation type="plasmid" evidence="2 3">
    <name>unnamed</name>
</geneLocation>
<evidence type="ECO:0000313" key="2">
    <source>
        <dbReference type="EMBL" id="QDR73706.1"/>
    </source>
</evidence>
<reference evidence="2 3" key="1">
    <citation type="submission" date="2019-07" db="EMBL/GenBank/DDBJ databases">
        <title>Gastrointestinal microbiota of Peromyscus leucopus, the white-footed mouse.</title>
        <authorList>
            <person name="Milovic A."/>
            <person name="Bassam K."/>
            <person name="Barbour A.G."/>
        </authorList>
    </citation>
    <scope>NUCLEOTIDE SEQUENCE [LARGE SCALE GENOMIC DNA]</scope>
    <source>
        <strain evidence="2 3">LL7</strain>
        <plasmid evidence="2 3">unnamed</plasmid>
    </source>
</reference>
<keyword evidence="2" id="KW-0614">Plasmid</keyword>
<dbReference type="Pfam" id="PF12965">
    <property type="entry name" value="DUF3854"/>
    <property type="match status" value="1"/>
</dbReference>
<evidence type="ECO:0000313" key="3">
    <source>
        <dbReference type="Proteomes" id="UP000316394"/>
    </source>
</evidence>
<accession>A0A517D8P2</accession>
<proteinExistence type="predicted"/>
<dbReference type="Proteomes" id="UP000316394">
    <property type="component" value="Plasmid unnamed"/>
</dbReference>
<dbReference type="InterPro" id="IPR024385">
    <property type="entry name" value="DUF3854"/>
</dbReference>
<dbReference type="RefSeq" id="WP_144228056.1">
    <property type="nucleotide sequence ID" value="NZ_CP041677.1"/>
</dbReference>
<organism evidence="2 3">
    <name type="scientific">Limosilactobacillus reuteri</name>
    <name type="common">Lactobacillus reuteri</name>
    <dbReference type="NCBI Taxonomy" id="1598"/>
    <lineage>
        <taxon>Bacteria</taxon>
        <taxon>Bacillati</taxon>
        <taxon>Bacillota</taxon>
        <taxon>Bacilli</taxon>
        <taxon>Lactobacillales</taxon>
        <taxon>Lactobacillaceae</taxon>
        <taxon>Limosilactobacillus</taxon>
    </lineage>
</organism>